<dbReference type="AlphaFoldDB" id="A0A1H5IKL2"/>
<dbReference type="Pfam" id="PF01547">
    <property type="entry name" value="SBP_bac_1"/>
    <property type="match status" value="1"/>
</dbReference>
<dbReference type="InterPro" id="IPR006059">
    <property type="entry name" value="SBP"/>
</dbReference>
<dbReference type="PANTHER" id="PTHR43649">
    <property type="entry name" value="ARABINOSE-BINDING PROTEIN-RELATED"/>
    <property type="match status" value="1"/>
</dbReference>
<dbReference type="EMBL" id="FNUC01000003">
    <property type="protein sequence ID" value="SEE40584.1"/>
    <property type="molecule type" value="Genomic_DNA"/>
</dbReference>
<reference evidence="5" key="1">
    <citation type="submission" date="2016-10" db="EMBL/GenBank/DDBJ databases">
        <authorList>
            <person name="Varghese N."/>
            <person name="Submissions S."/>
        </authorList>
    </citation>
    <scope>NUCLEOTIDE SEQUENCE [LARGE SCALE GENOMIC DNA]</scope>
    <source>
        <strain evidence="5">DSM 45237</strain>
    </source>
</reference>
<keyword evidence="3" id="KW-0732">Signal</keyword>
<evidence type="ECO:0000313" key="4">
    <source>
        <dbReference type="EMBL" id="SEE40584.1"/>
    </source>
</evidence>
<gene>
    <name evidence="4" type="ORF">SAMN04488561_1226</name>
</gene>
<dbReference type="Gene3D" id="3.40.190.10">
    <property type="entry name" value="Periplasmic binding protein-like II"/>
    <property type="match status" value="2"/>
</dbReference>
<comment type="similarity">
    <text evidence="1">Belongs to the bacterial solute-binding protein 1 family.</text>
</comment>
<feature type="signal peptide" evidence="3">
    <location>
        <begin position="1"/>
        <end position="23"/>
    </location>
</feature>
<dbReference type="OrthoDB" id="8478044at2"/>
<evidence type="ECO:0000256" key="2">
    <source>
        <dbReference type="ARBA" id="ARBA00022448"/>
    </source>
</evidence>
<organism evidence="4 5">
    <name type="scientific">Jiangella alba</name>
    <dbReference type="NCBI Taxonomy" id="561176"/>
    <lineage>
        <taxon>Bacteria</taxon>
        <taxon>Bacillati</taxon>
        <taxon>Actinomycetota</taxon>
        <taxon>Actinomycetes</taxon>
        <taxon>Jiangellales</taxon>
        <taxon>Jiangellaceae</taxon>
        <taxon>Jiangella</taxon>
    </lineage>
</organism>
<protein>
    <submittedName>
        <fullName evidence="4">Carbohydrate ABC transporter substrate-binding protein, CUT1 family</fullName>
    </submittedName>
</protein>
<evidence type="ECO:0000313" key="5">
    <source>
        <dbReference type="Proteomes" id="UP000181980"/>
    </source>
</evidence>
<dbReference type="PANTHER" id="PTHR43649:SF29">
    <property type="entry name" value="OSMOPROTECTIVE COMPOUNDS-BINDING PROTEIN GGTB"/>
    <property type="match status" value="1"/>
</dbReference>
<dbReference type="RefSeq" id="WP_069113225.1">
    <property type="nucleotide sequence ID" value="NZ_FNUC01000003.1"/>
</dbReference>
<proteinExistence type="inferred from homology"/>
<dbReference type="Proteomes" id="UP000181980">
    <property type="component" value="Unassembled WGS sequence"/>
</dbReference>
<dbReference type="PROSITE" id="PS51257">
    <property type="entry name" value="PROKAR_LIPOPROTEIN"/>
    <property type="match status" value="1"/>
</dbReference>
<dbReference type="STRING" id="561176.SAMN04488561_1226"/>
<keyword evidence="5" id="KW-1185">Reference proteome</keyword>
<dbReference type="InterPro" id="IPR050490">
    <property type="entry name" value="Bact_solute-bd_prot1"/>
</dbReference>
<evidence type="ECO:0000256" key="3">
    <source>
        <dbReference type="SAM" id="SignalP"/>
    </source>
</evidence>
<keyword evidence="2" id="KW-0813">Transport</keyword>
<evidence type="ECO:0000256" key="1">
    <source>
        <dbReference type="ARBA" id="ARBA00008520"/>
    </source>
</evidence>
<sequence length="430" mass="45759">MNRSRLARRAIAAALVLTIAACGGPSSSPSGSGEDDTELVFWHYFTDREELLQQFADEYEAETGVSIDLVLVPGDTLGQKFQAAAQAGTLPDLSAAWAGVGEETAPYAREGQIADLSEAMAAGWSDRFEPSLLAAASFPEGNGFDVPPGPYLVPLDSTNMQILYNKEMFAEAGINEPPTTWDDFIAAGQQLAEAGFEPFTAEFGQWPLSSFSQVYQWNVIGEEDLKATFGGTMPYTAEPWVRMLGLFEQLGQAGILADGTITNDAPAAESLFVNGQAAMLFDGSWALGVFKQQNPSFTDYGVFVPPSAGDQPVRLPGGVGAMVFAVGSSPHRDEAVEFLQWLTDTDRQRTYASESLNLPANTDAVDDGLDENLAAFAAAGDMVAPTLPSPMPGEVETTMTKGIQRILQGQDTPEGVAALMQKAAETGQAQ</sequence>
<accession>A0A1H5IKL2</accession>
<dbReference type="SUPFAM" id="SSF53850">
    <property type="entry name" value="Periplasmic binding protein-like II"/>
    <property type="match status" value="1"/>
</dbReference>
<feature type="chain" id="PRO_5038727381" evidence="3">
    <location>
        <begin position="24"/>
        <end position="430"/>
    </location>
</feature>
<name>A0A1H5IKL2_9ACTN</name>